<evidence type="ECO:0000256" key="1">
    <source>
        <dbReference type="SAM" id="Phobius"/>
    </source>
</evidence>
<keyword evidence="1" id="KW-0812">Transmembrane</keyword>
<name>A0A6G8S6I2_9GAMM</name>
<sequence>MKSHTVVEESVEISIVDALKLISGTVMALASFLLLFAYVIRQFLV</sequence>
<keyword evidence="1" id="KW-1133">Transmembrane helix</keyword>
<proteinExistence type="predicted"/>
<feature type="transmembrane region" description="Helical" evidence="1">
    <location>
        <begin position="21"/>
        <end position="40"/>
    </location>
</feature>
<keyword evidence="1" id="KW-0472">Membrane</keyword>
<keyword evidence="3" id="KW-1185">Reference proteome</keyword>
<dbReference type="KEGG" id="alj:G8D99_12380"/>
<accession>A0A6G8S6I2</accession>
<evidence type="ECO:0000313" key="2">
    <source>
        <dbReference type="EMBL" id="QIO09720.1"/>
    </source>
</evidence>
<protein>
    <submittedName>
        <fullName evidence="2">Uncharacterized protein</fullName>
    </submittedName>
</protein>
<dbReference type="AlphaFoldDB" id="A0A6G8S6I2"/>
<gene>
    <name evidence="2" type="ORF">G8D99_12380</name>
</gene>
<evidence type="ECO:0000313" key="3">
    <source>
        <dbReference type="Proteomes" id="UP000501939"/>
    </source>
</evidence>
<dbReference type="EMBL" id="CP049916">
    <property type="protein sequence ID" value="QIO09720.1"/>
    <property type="molecule type" value="Genomic_DNA"/>
</dbReference>
<dbReference type="RefSeq" id="WP_166326382.1">
    <property type="nucleotide sequence ID" value="NZ_CP049916.1"/>
</dbReference>
<dbReference type="Proteomes" id="UP000501939">
    <property type="component" value="Chromosome"/>
</dbReference>
<reference evidence="2 3" key="1">
    <citation type="submission" date="2020-03" db="EMBL/GenBank/DDBJ databases">
        <authorList>
            <person name="Zhu W."/>
        </authorList>
    </citation>
    <scope>NUCLEOTIDE SEQUENCE [LARGE SCALE GENOMIC DNA]</scope>
    <source>
        <strain evidence="2 3">185</strain>
    </source>
</reference>
<organism evidence="2 3">
    <name type="scientific">Acinetobacter lanii</name>
    <dbReference type="NCBI Taxonomy" id="2715163"/>
    <lineage>
        <taxon>Bacteria</taxon>
        <taxon>Pseudomonadati</taxon>
        <taxon>Pseudomonadota</taxon>
        <taxon>Gammaproteobacteria</taxon>
        <taxon>Moraxellales</taxon>
        <taxon>Moraxellaceae</taxon>
        <taxon>Acinetobacter</taxon>
    </lineage>
</organism>